<feature type="region of interest" description="Disordered" evidence="12">
    <location>
        <begin position="66"/>
        <end position="102"/>
    </location>
</feature>
<evidence type="ECO:0000256" key="3">
    <source>
        <dbReference type="ARBA" id="ARBA00022485"/>
    </source>
</evidence>
<dbReference type="EMBL" id="BMNH01000019">
    <property type="protein sequence ID" value="GGO76395.1"/>
    <property type="molecule type" value="Genomic_DNA"/>
</dbReference>
<evidence type="ECO:0000256" key="11">
    <source>
        <dbReference type="HAMAP-Rule" id="MF_01479"/>
    </source>
</evidence>
<comment type="subcellular location">
    <subcellularLocation>
        <location evidence="1 11">Cytoplasm</location>
    </subcellularLocation>
</comment>
<reference evidence="14" key="2">
    <citation type="submission" date="2020-09" db="EMBL/GenBank/DDBJ databases">
        <authorList>
            <person name="Sun Q."/>
            <person name="Zhou Y."/>
        </authorList>
    </citation>
    <scope>NUCLEOTIDE SEQUENCE</scope>
    <source>
        <strain evidence="14">CGMCC 4.7368</strain>
    </source>
</reference>
<reference evidence="14" key="1">
    <citation type="journal article" date="2014" name="Int. J. Syst. Evol. Microbiol.">
        <title>Complete genome sequence of Corynebacterium casei LMG S-19264T (=DSM 44701T), isolated from a smear-ripened cheese.</title>
        <authorList>
            <consortium name="US DOE Joint Genome Institute (JGI-PGF)"/>
            <person name="Walter F."/>
            <person name="Albersmeier A."/>
            <person name="Kalinowski J."/>
            <person name="Ruckert C."/>
        </authorList>
    </citation>
    <scope>NUCLEOTIDE SEQUENCE</scope>
    <source>
        <strain evidence="14">CGMCC 4.7368</strain>
    </source>
</reference>
<dbReference type="PROSITE" id="PS51674">
    <property type="entry name" value="4FE4S_WBL"/>
    <property type="match status" value="1"/>
</dbReference>
<feature type="binding site" evidence="11">
    <location>
        <position position="12"/>
    </location>
    <ligand>
        <name>[4Fe-4S] cluster</name>
        <dbReference type="ChEBI" id="CHEBI:49883"/>
    </ligand>
</feature>
<organism evidence="14 15">
    <name type="scientific">Nonomuraea cavernae</name>
    <dbReference type="NCBI Taxonomy" id="2045107"/>
    <lineage>
        <taxon>Bacteria</taxon>
        <taxon>Bacillati</taxon>
        <taxon>Actinomycetota</taxon>
        <taxon>Actinomycetes</taxon>
        <taxon>Streptosporangiales</taxon>
        <taxon>Streptosporangiaceae</taxon>
        <taxon>Nonomuraea</taxon>
    </lineage>
</organism>
<dbReference type="GO" id="GO:0046872">
    <property type="term" value="F:metal ion binding"/>
    <property type="evidence" value="ECO:0007669"/>
    <property type="project" value="UniProtKB-KW"/>
</dbReference>
<evidence type="ECO:0000313" key="15">
    <source>
        <dbReference type="Proteomes" id="UP000646523"/>
    </source>
</evidence>
<comment type="function">
    <text evidence="11">Acts as a transcriptional regulator. Probably redox-responsive. The apo- but not holo-form probably binds DNA.</text>
</comment>
<dbReference type="Proteomes" id="UP000646523">
    <property type="component" value="Unassembled WGS sequence"/>
</dbReference>
<sequence>MMMFDWSRAAACLTLDPELFFPISTEGLGHEQVERAKTICQGCPVRQPCLDYAISTGQAYGVWGGTDPSQRRALAANPAARGHGQPGGRAAARKRSRSPASR</sequence>
<comment type="PTM">
    <text evidence="11">Upon Fe-S cluster removal intramolecular disulfide bonds are formed.</text>
</comment>
<keyword evidence="9 11" id="KW-1015">Disulfide bond</keyword>
<evidence type="ECO:0000256" key="10">
    <source>
        <dbReference type="ARBA" id="ARBA00023163"/>
    </source>
</evidence>
<keyword evidence="10 11" id="KW-0804">Transcription</keyword>
<dbReference type="Pfam" id="PF02467">
    <property type="entry name" value="Whib"/>
    <property type="match status" value="1"/>
</dbReference>
<evidence type="ECO:0000256" key="1">
    <source>
        <dbReference type="ARBA" id="ARBA00004496"/>
    </source>
</evidence>
<evidence type="ECO:0000313" key="14">
    <source>
        <dbReference type="EMBL" id="GGO76395.1"/>
    </source>
</evidence>
<feature type="binding site" evidence="11">
    <location>
        <position position="49"/>
    </location>
    <ligand>
        <name>[4Fe-4S] cluster</name>
        <dbReference type="ChEBI" id="CHEBI:49883"/>
    </ligand>
</feature>
<evidence type="ECO:0000256" key="4">
    <source>
        <dbReference type="ARBA" id="ARBA00022723"/>
    </source>
</evidence>
<dbReference type="GO" id="GO:0045892">
    <property type="term" value="P:negative regulation of DNA-templated transcription"/>
    <property type="evidence" value="ECO:0007669"/>
    <property type="project" value="TreeGrafter"/>
</dbReference>
<keyword evidence="15" id="KW-1185">Reference proteome</keyword>
<dbReference type="AlphaFoldDB" id="A0A917Z6F6"/>
<name>A0A917Z6F6_9ACTN</name>
<keyword evidence="7 11" id="KW-0805">Transcription regulation</keyword>
<feature type="binding site" evidence="11">
    <location>
        <position position="40"/>
    </location>
    <ligand>
        <name>[4Fe-4S] cluster</name>
        <dbReference type="ChEBI" id="CHEBI:49883"/>
    </ligand>
</feature>
<dbReference type="InterPro" id="IPR003482">
    <property type="entry name" value="Whib"/>
</dbReference>
<keyword evidence="11" id="KW-0963">Cytoplasm</keyword>
<gene>
    <name evidence="11 14" type="primary">whiB</name>
    <name evidence="14" type="ORF">GCM10012289_53660</name>
</gene>
<keyword evidence="5 11" id="KW-0408">Iron</keyword>
<comment type="similarity">
    <text evidence="2 11">Belongs to the WhiB family.</text>
</comment>
<keyword evidence="3 11" id="KW-0004">4Fe-4S</keyword>
<evidence type="ECO:0000259" key="13">
    <source>
        <dbReference type="PROSITE" id="PS51674"/>
    </source>
</evidence>
<feature type="compositionally biased region" description="Basic residues" evidence="12">
    <location>
        <begin position="91"/>
        <end position="102"/>
    </location>
</feature>
<comment type="PTM">
    <text evidence="11">The Fe-S cluster can be nitrosylated by nitric oxide (NO).</text>
</comment>
<keyword evidence="4 11" id="KW-0479">Metal-binding</keyword>
<dbReference type="GO" id="GO:0003677">
    <property type="term" value="F:DNA binding"/>
    <property type="evidence" value="ECO:0007669"/>
    <property type="project" value="UniProtKB-UniRule"/>
</dbReference>
<dbReference type="PANTHER" id="PTHR38839">
    <property type="entry name" value="TRANSCRIPTIONAL REGULATOR WHID-RELATED"/>
    <property type="match status" value="1"/>
</dbReference>
<dbReference type="GO" id="GO:0051539">
    <property type="term" value="F:4 iron, 4 sulfur cluster binding"/>
    <property type="evidence" value="ECO:0007669"/>
    <property type="project" value="UniProtKB-UniRule"/>
</dbReference>
<dbReference type="GO" id="GO:0047134">
    <property type="term" value="F:protein-disulfide reductase [NAD(P)H] activity"/>
    <property type="evidence" value="ECO:0007669"/>
    <property type="project" value="TreeGrafter"/>
</dbReference>
<proteinExistence type="inferred from homology"/>
<dbReference type="GO" id="GO:0005737">
    <property type="term" value="C:cytoplasm"/>
    <property type="evidence" value="ECO:0007669"/>
    <property type="project" value="UniProtKB-SubCell"/>
</dbReference>
<dbReference type="HAMAP" id="MF_01479">
    <property type="entry name" value="WhiB"/>
    <property type="match status" value="1"/>
</dbReference>
<protein>
    <recommendedName>
        <fullName evidence="11">Transcriptional regulator WhiB</fullName>
    </recommendedName>
</protein>
<evidence type="ECO:0000256" key="5">
    <source>
        <dbReference type="ARBA" id="ARBA00023004"/>
    </source>
</evidence>
<accession>A0A917Z6F6</accession>
<evidence type="ECO:0000256" key="12">
    <source>
        <dbReference type="SAM" id="MobiDB-lite"/>
    </source>
</evidence>
<dbReference type="GO" id="GO:0035731">
    <property type="term" value="F:dinitrosyl-iron complex binding"/>
    <property type="evidence" value="ECO:0007669"/>
    <property type="project" value="UniProtKB-UniRule"/>
</dbReference>
<comment type="cofactor">
    <cofactor evidence="11">
        <name>[4Fe-4S] cluster</name>
        <dbReference type="ChEBI" id="CHEBI:49883"/>
    </cofactor>
    <text evidence="11">Binds 1 [4Fe-4S] cluster per subunit. Following nitrosylation of the [4Fe-4S] cluster binds 1 [4Fe-8(NO)] cluster per subunit.</text>
</comment>
<dbReference type="InterPro" id="IPR034768">
    <property type="entry name" value="4FE4S_WBL"/>
</dbReference>
<evidence type="ECO:0000256" key="7">
    <source>
        <dbReference type="ARBA" id="ARBA00023015"/>
    </source>
</evidence>
<feature type="binding site" evidence="11">
    <location>
        <position position="43"/>
    </location>
    <ligand>
        <name>[4Fe-4S] cluster</name>
        <dbReference type="ChEBI" id="CHEBI:49883"/>
    </ligand>
</feature>
<dbReference type="GO" id="GO:0045454">
    <property type="term" value="P:cell redox homeostasis"/>
    <property type="evidence" value="ECO:0007669"/>
    <property type="project" value="TreeGrafter"/>
</dbReference>
<evidence type="ECO:0000256" key="8">
    <source>
        <dbReference type="ARBA" id="ARBA00023125"/>
    </source>
</evidence>
<evidence type="ECO:0000256" key="2">
    <source>
        <dbReference type="ARBA" id="ARBA00006597"/>
    </source>
</evidence>
<comment type="caution">
    <text evidence="14">The sequence shown here is derived from an EMBL/GenBank/DDBJ whole genome shotgun (WGS) entry which is preliminary data.</text>
</comment>
<feature type="domain" description="4Fe-4S Wbl-type" evidence="13">
    <location>
        <begin position="11"/>
        <end position="73"/>
    </location>
</feature>
<evidence type="ECO:0000256" key="6">
    <source>
        <dbReference type="ARBA" id="ARBA00023014"/>
    </source>
</evidence>
<evidence type="ECO:0000256" key="9">
    <source>
        <dbReference type="ARBA" id="ARBA00023157"/>
    </source>
</evidence>
<keyword evidence="6 11" id="KW-0411">Iron-sulfur</keyword>
<dbReference type="PANTHER" id="PTHR38839:SF6">
    <property type="entry name" value="TRANSCRIPTIONAL REGULATOR WHIB1"/>
    <property type="match status" value="1"/>
</dbReference>
<keyword evidence="8 11" id="KW-0238">DNA-binding</keyword>